<dbReference type="EMBL" id="JAEKNR010000061">
    <property type="protein sequence ID" value="MBJ7597432.1"/>
    <property type="molecule type" value="Genomic_DNA"/>
</dbReference>
<comment type="caution">
    <text evidence="3">The sequence shown here is derived from an EMBL/GenBank/DDBJ whole genome shotgun (WGS) entry which is preliminary data.</text>
</comment>
<feature type="compositionally biased region" description="Basic and acidic residues" evidence="1">
    <location>
        <begin position="269"/>
        <end position="280"/>
    </location>
</feature>
<evidence type="ECO:0000313" key="3">
    <source>
        <dbReference type="EMBL" id="MBJ7597432.1"/>
    </source>
</evidence>
<organism evidence="3 4">
    <name type="scientific">Candidatus Nephthysia bennettiae</name>
    <dbReference type="NCBI Taxonomy" id="3127016"/>
    <lineage>
        <taxon>Bacteria</taxon>
        <taxon>Bacillati</taxon>
        <taxon>Candidatus Dormiibacterota</taxon>
        <taxon>Candidatus Dormibacteria</taxon>
        <taxon>Candidatus Dormibacterales</taxon>
        <taxon>Candidatus Dormibacteraceae</taxon>
        <taxon>Candidatus Nephthysia</taxon>
    </lineage>
</organism>
<keyword evidence="2" id="KW-0472">Membrane</keyword>
<evidence type="ECO:0000256" key="2">
    <source>
        <dbReference type="SAM" id="Phobius"/>
    </source>
</evidence>
<feature type="transmembrane region" description="Helical" evidence="2">
    <location>
        <begin position="104"/>
        <end position="123"/>
    </location>
</feature>
<sequence length="294" mass="31345">MRRPLRKLSTGERLAALAGVAAAVAALVGFIPGLYRDTRPLVIQSHGQDVATLVLALPVLALALWAASRGSIRGRLVVLGALGYLLYPYAIFAFDAVLNPATPLYIAVVGLAVWSFALSMPRIAEIEVEATVGDRVWRRASSVFRLVIAGIFALLWLSQIARAAITGQQPQALRDSGWPTSPIYVLDLALLVPLCVVIGIRLLARRPGALRFAVPLLVFIPILALGVLSITAFVALDGQPFGFVEGGLFAVSTVVGGVLAWLALDPRPRAEEAARNEDRPPVTPTLDSRRHASG</sequence>
<feature type="region of interest" description="Disordered" evidence="1">
    <location>
        <begin position="269"/>
        <end position="294"/>
    </location>
</feature>
<accession>A0A934JYU9</accession>
<feature type="transmembrane region" description="Helical" evidence="2">
    <location>
        <begin position="12"/>
        <end position="35"/>
    </location>
</feature>
<feature type="transmembrane region" description="Helical" evidence="2">
    <location>
        <begin position="143"/>
        <end position="161"/>
    </location>
</feature>
<dbReference type="RefSeq" id="WP_338199646.1">
    <property type="nucleotide sequence ID" value="NZ_JAEKNR010000061.1"/>
</dbReference>
<protein>
    <submittedName>
        <fullName evidence="3">Uncharacterized protein</fullName>
    </submittedName>
</protein>
<keyword evidence="2" id="KW-1133">Transmembrane helix</keyword>
<dbReference type="Proteomes" id="UP000612893">
    <property type="component" value="Unassembled WGS sequence"/>
</dbReference>
<gene>
    <name evidence="3" type="ORF">JF922_05020</name>
</gene>
<feature type="transmembrane region" description="Helical" evidence="2">
    <location>
        <begin position="242"/>
        <end position="264"/>
    </location>
</feature>
<keyword evidence="4" id="KW-1185">Reference proteome</keyword>
<keyword evidence="2" id="KW-0812">Transmembrane</keyword>
<feature type="transmembrane region" description="Helical" evidence="2">
    <location>
        <begin position="76"/>
        <end position="98"/>
    </location>
</feature>
<name>A0A934JYU9_9BACT</name>
<feature type="transmembrane region" description="Helical" evidence="2">
    <location>
        <begin position="181"/>
        <end position="204"/>
    </location>
</feature>
<evidence type="ECO:0000256" key="1">
    <source>
        <dbReference type="SAM" id="MobiDB-lite"/>
    </source>
</evidence>
<feature type="transmembrane region" description="Helical" evidence="2">
    <location>
        <begin position="50"/>
        <end position="67"/>
    </location>
</feature>
<dbReference type="AlphaFoldDB" id="A0A934JYU9"/>
<reference evidence="3" key="1">
    <citation type="submission" date="2020-10" db="EMBL/GenBank/DDBJ databases">
        <title>Ca. Dormibacterota MAGs.</title>
        <authorList>
            <person name="Montgomery K."/>
        </authorList>
    </citation>
    <scope>NUCLEOTIDE SEQUENCE [LARGE SCALE GENOMIC DNA]</scope>
    <source>
        <strain evidence="3">SC8812_S17_10</strain>
    </source>
</reference>
<proteinExistence type="predicted"/>
<feature type="transmembrane region" description="Helical" evidence="2">
    <location>
        <begin position="216"/>
        <end position="236"/>
    </location>
</feature>
<evidence type="ECO:0000313" key="4">
    <source>
        <dbReference type="Proteomes" id="UP000612893"/>
    </source>
</evidence>